<name>A0A1N6R7Q6_9GAMM</name>
<accession>A0A1N6R7Q6</accession>
<dbReference type="PANTHER" id="PTHR34406">
    <property type="entry name" value="PROTEIN YCEI"/>
    <property type="match status" value="1"/>
</dbReference>
<proteinExistence type="predicted"/>
<keyword evidence="3" id="KW-1185">Reference proteome</keyword>
<dbReference type="STRING" id="1604334.SAMN05421546_0916"/>
<dbReference type="Pfam" id="PF04264">
    <property type="entry name" value="YceI"/>
    <property type="match status" value="1"/>
</dbReference>
<protein>
    <submittedName>
        <fullName evidence="2">Polyisoprenoid-binding protein YceI</fullName>
    </submittedName>
</protein>
<organism evidence="2 3">
    <name type="scientific">Solilutibacter tolerans</name>
    <dbReference type="NCBI Taxonomy" id="1604334"/>
    <lineage>
        <taxon>Bacteria</taxon>
        <taxon>Pseudomonadati</taxon>
        <taxon>Pseudomonadota</taxon>
        <taxon>Gammaproteobacteria</taxon>
        <taxon>Lysobacterales</taxon>
        <taxon>Lysobacteraceae</taxon>
        <taxon>Solilutibacter</taxon>
    </lineage>
</organism>
<dbReference type="EMBL" id="FTLW01000002">
    <property type="protein sequence ID" value="SIQ24858.1"/>
    <property type="molecule type" value="Genomic_DNA"/>
</dbReference>
<sequence>MAMGLHAMQAWPREIVIDGNRSHARFQLNLPLGRELDGRFPRLGAEWLPQGDGRWRVAVWLPADAAEIPDSPRYTRIMRSEMFFDSRRYPRIHFLSDPFDVAMLARGGDLSGVMMMRGVEQRETLRLSPSTCRPPVPRDCVMEATGEVSRRRYGMRSLPGVVGDAVYFSLRINHGNEP</sequence>
<dbReference type="SUPFAM" id="SSF101874">
    <property type="entry name" value="YceI-like"/>
    <property type="match status" value="1"/>
</dbReference>
<feature type="domain" description="Lipid/polyisoprenoid-binding YceI-like" evidence="1">
    <location>
        <begin position="17"/>
        <end position="172"/>
    </location>
</feature>
<reference evidence="3" key="1">
    <citation type="submission" date="2017-01" db="EMBL/GenBank/DDBJ databases">
        <authorList>
            <person name="Varghese N."/>
            <person name="Submissions S."/>
        </authorList>
    </citation>
    <scope>NUCLEOTIDE SEQUENCE [LARGE SCALE GENOMIC DNA]</scope>
    <source>
        <strain evidence="3">UM1</strain>
    </source>
</reference>
<dbReference type="InterPro" id="IPR036761">
    <property type="entry name" value="TTHA0802/YceI-like_sf"/>
</dbReference>
<dbReference type="Proteomes" id="UP000241788">
    <property type="component" value="Unassembled WGS sequence"/>
</dbReference>
<dbReference type="AlphaFoldDB" id="A0A1N6R7Q6"/>
<dbReference type="PANTHER" id="PTHR34406:SF1">
    <property type="entry name" value="PROTEIN YCEI"/>
    <property type="match status" value="1"/>
</dbReference>
<evidence type="ECO:0000313" key="2">
    <source>
        <dbReference type="EMBL" id="SIQ24858.1"/>
    </source>
</evidence>
<dbReference type="InterPro" id="IPR007372">
    <property type="entry name" value="Lipid/polyisoprenoid-bd_YceI"/>
</dbReference>
<dbReference type="Gene3D" id="2.40.128.110">
    <property type="entry name" value="Lipid/polyisoprenoid-binding, YceI-like"/>
    <property type="match status" value="1"/>
</dbReference>
<gene>
    <name evidence="2" type="ORF">SAMN05421546_0916</name>
</gene>
<evidence type="ECO:0000259" key="1">
    <source>
        <dbReference type="Pfam" id="PF04264"/>
    </source>
</evidence>
<evidence type="ECO:0000313" key="3">
    <source>
        <dbReference type="Proteomes" id="UP000241788"/>
    </source>
</evidence>